<reference evidence="2" key="1">
    <citation type="journal article" date="2024" name="Proc. Natl. Acad. Sci. U.S.A.">
        <title>Extraordinary preservation of gene collinearity over three hundred million years revealed in homosporous lycophytes.</title>
        <authorList>
            <person name="Li C."/>
            <person name="Wickell D."/>
            <person name="Kuo L.Y."/>
            <person name="Chen X."/>
            <person name="Nie B."/>
            <person name="Liao X."/>
            <person name="Peng D."/>
            <person name="Ji J."/>
            <person name="Jenkins J."/>
            <person name="Williams M."/>
            <person name="Shu S."/>
            <person name="Plott C."/>
            <person name="Barry K."/>
            <person name="Rajasekar S."/>
            <person name="Grimwood J."/>
            <person name="Han X."/>
            <person name="Sun S."/>
            <person name="Hou Z."/>
            <person name="He W."/>
            <person name="Dai G."/>
            <person name="Sun C."/>
            <person name="Schmutz J."/>
            <person name="Leebens-Mack J.H."/>
            <person name="Li F.W."/>
            <person name="Wang L."/>
        </authorList>
    </citation>
    <scope>NUCLEOTIDE SEQUENCE [LARGE SCALE GENOMIC DNA]</scope>
    <source>
        <strain evidence="2">cv. PW_Plant_1</strain>
    </source>
</reference>
<name>A0ACC2CGD0_DIPCM</name>
<keyword evidence="2" id="KW-1185">Reference proteome</keyword>
<accession>A0ACC2CGD0</accession>
<gene>
    <name evidence="1" type="ORF">O6H91_10G046500</name>
</gene>
<evidence type="ECO:0000313" key="2">
    <source>
        <dbReference type="Proteomes" id="UP001162992"/>
    </source>
</evidence>
<proteinExistence type="predicted"/>
<organism evidence="1 2">
    <name type="scientific">Diphasiastrum complanatum</name>
    <name type="common">Issler's clubmoss</name>
    <name type="synonym">Lycopodium complanatum</name>
    <dbReference type="NCBI Taxonomy" id="34168"/>
    <lineage>
        <taxon>Eukaryota</taxon>
        <taxon>Viridiplantae</taxon>
        <taxon>Streptophyta</taxon>
        <taxon>Embryophyta</taxon>
        <taxon>Tracheophyta</taxon>
        <taxon>Lycopodiopsida</taxon>
        <taxon>Lycopodiales</taxon>
        <taxon>Lycopodiaceae</taxon>
        <taxon>Lycopodioideae</taxon>
        <taxon>Diphasiastrum</taxon>
    </lineage>
</organism>
<protein>
    <submittedName>
        <fullName evidence="1">Uncharacterized protein</fullName>
    </submittedName>
</protein>
<comment type="caution">
    <text evidence="1">The sequence shown here is derived from an EMBL/GenBank/DDBJ whole genome shotgun (WGS) entry which is preliminary data.</text>
</comment>
<sequence>MEEDEAPCLSNLKRQLEEVEALRSIYSQEGEFQLTSAEKIALQMLQELDDISALELLTISFTISLKETQLFGRPISVAFSFPQGYPEACAAKVTVDCGGITRHWHECLNIGARSVAESMVGEEAVLQVLQKVQDLALELQEAEKCKSSKLSTMEPELQNNVLPSLKRKLMWFHHIKSIEKRKAIKDWGGELKLSGYCKPGFPGVLIFEGEDDNVSEYVKRIQKLHWQAVSVRAEEEEVGSSGRSIDDMRRFQLGIEEVGENGMSQLAGFCRDARLEHLFLSALKIAR</sequence>
<evidence type="ECO:0000313" key="1">
    <source>
        <dbReference type="EMBL" id="KAJ7541109.1"/>
    </source>
</evidence>
<dbReference type="EMBL" id="CM055101">
    <property type="protein sequence ID" value="KAJ7541109.1"/>
    <property type="molecule type" value="Genomic_DNA"/>
</dbReference>
<dbReference type="Proteomes" id="UP001162992">
    <property type="component" value="Chromosome 10"/>
</dbReference>